<dbReference type="GO" id="GO:0022857">
    <property type="term" value="F:transmembrane transporter activity"/>
    <property type="evidence" value="ECO:0007669"/>
    <property type="project" value="InterPro"/>
</dbReference>
<protein>
    <submittedName>
        <fullName evidence="8">Sugar phosphate permease</fullName>
    </submittedName>
</protein>
<dbReference type="CDD" id="cd06174">
    <property type="entry name" value="MFS"/>
    <property type="match status" value="1"/>
</dbReference>
<accession>A0A1M5B4R0</accession>
<dbReference type="Pfam" id="PF07690">
    <property type="entry name" value="MFS_1"/>
    <property type="match status" value="1"/>
</dbReference>
<feature type="transmembrane region" description="Helical" evidence="6">
    <location>
        <begin position="48"/>
        <end position="69"/>
    </location>
</feature>
<dbReference type="PANTHER" id="PTHR43184:SF12">
    <property type="entry name" value="SUGAR PHOSPHATE EXCHANGER 3"/>
    <property type="match status" value="1"/>
</dbReference>
<proteinExistence type="predicted"/>
<dbReference type="AlphaFoldDB" id="A0A1M5B4R0"/>
<feature type="transmembrane region" description="Helical" evidence="6">
    <location>
        <begin position="348"/>
        <end position="371"/>
    </location>
</feature>
<dbReference type="Gene3D" id="1.20.1250.20">
    <property type="entry name" value="MFS general substrate transporter like domains"/>
    <property type="match status" value="2"/>
</dbReference>
<evidence type="ECO:0000256" key="3">
    <source>
        <dbReference type="ARBA" id="ARBA00022692"/>
    </source>
</evidence>
<keyword evidence="3 6" id="KW-0812">Transmembrane</keyword>
<dbReference type="EMBL" id="FQVI01000024">
    <property type="protein sequence ID" value="SHF37494.1"/>
    <property type="molecule type" value="Genomic_DNA"/>
</dbReference>
<dbReference type="STRING" id="1122155.SAMN02745158_03476"/>
<evidence type="ECO:0000256" key="2">
    <source>
        <dbReference type="ARBA" id="ARBA00022448"/>
    </source>
</evidence>
<dbReference type="InterPro" id="IPR011701">
    <property type="entry name" value="MFS"/>
</dbReference>
<comment type="subcellular location">
    <subcellularLocation>
        <location evidence="1">Cell membrane</location>
        <topology evidence="1">Multi-pass membrane protein</topology>
    </subcellularLocation>
</comment>
<sequence>MNKAFIKKYGTLLLLACAPGFIFQLPYIRESFYVPIQNAMQLTNAQMGSLSAWYAVVATPAYFLGGIVADKFSPRIMLTFSLISTGLLGIWFSMFPGYSVSRIIFALMGFTTVMTFWSSVIKAVRMLGTSDEQGRLFGLHEGMRGFLNAALVFMMAAVYARFSNNIMGATWAIRFCAALLLILGVLCWIFIDDKNTREQTESLKEVCIGMAKCLKIPRVWMLVGIVFTAYSVYALMSYINAYLVTMCGMSETASATLGGVRYLMQGVGGVAGGFLADKLHSRLKVISGAGLLLAISWGIFIIIPAGTATYIPVLCNFLIGVILVYTIRSQYFADIDDAGIDVNVTGRVSGILSTFGYLPDVFLLTLTGSWIDSYPGQAGYNRVFVYAAVMGILCMLISAALFTIVKKDKKSQKA</sequence>
<evidence type="ECO:0000313" key="8">
    <source>
        <dbReference type="EMBL" id="SHF37494.1"/>
    </source>
</evidence>
<dbReference type="InterPro" id="IPR036259">
    <property type="entry name" value="MFS_trans_sf"/>
</dbReference>
<keyword evidence="5 6" id="KW-0472">Membrane</keyword>
<feature type="transmembrane region" description="Helical" evidence="6">
    <location>
        <begin position="219"/>
        <end position="239"/>
    </location>
</feature>
<feature type="domain" description="Major facilitator superfamily (MFS) profile" evidence="7">
    <location>
        <begin position="1"/>
        <end position="406"/>
    </location>
</feature>
<evidence type="ECO:0000313" key="9">
    <source>
        <dbReference type="Proteomes" id="UP000184245"/>
    </source>
</evidence>
<evidence type="ECO:0000256" key="5">
    <source>
        <dbReference type="ARBA" id="ARBA00023136"/>
    </source>
</evidence>
<dbReference type="GO" id="GO:0005886">
    <property type="term" value="C:plasma membrane"/>
    <property type="evidence" value="ECO:0007669"/>
    <property type="project" value="UniProtKB-SubCell"/>
</dbReference>
<evidence type="ECO:0000256" key="4">
    <source>
        <dbReference type="ARBA" id="ARBA00022989"/>
    </source>
</evidence>
<dbReference type="InterPro" id="IPR020846">
    <property type="entry name" value="MFS_dom"/>
</dbReference>
<keyword evidence="9" id="KW-1185">Reference proteome</keyword>
<feature type="transmembrane region" description="Helical" evidence="6">
    <location>
        <begin position="168"/>
        <end position="191"/>
    </location>
</feature>
<gene>
    <name evidence="8" type="ORF">SAMN02745158_03476</name>
</gene>
<feature type="transmembrane region" description="Helical" evidence="6">
    <location>
        <begin position="383"/>
        <end position="405"/>
    </location>
</feature>
<dbReference type="Proteomes" id="UP000184245">
    <property type="component" value="Unassembled WGS sequence"/>
</dbReference>
<reference evidence="8 9" key="1">
    <citation type="submission" date="2016-11" db="EMBL/GenBank/DDBJ databases">
        <authorList>
            <person name="Jaros S."/>
            <person name="Januszkiewicz K."/>
            <person name="Wedrychowicz H."/>
        </authorList>
    </citation>
    <scope>NUCLEOTIDE SEQUENCE [LARGE SCALE GENOMIC DNA]</scope>
    <source>
        <strain evidence="8 9">DSM 17459</strain>
    </source>
</reference>
<dbReference type="RefSeq" id="WP_072854011.1">
    <property type="nucleotide sequence ID" value="NZ_FQVI01000024.1"/>
</dbReference>
<feature type="transmembrane region" description="Helical" evidence="6">
    <location>
        <begin position="309"/>
        <end position="327"/>
    </location>
</feature>
<name>A0A1M5B4R0_9CLOT</name>
<dbReference type="PANTHER" id="PTHR43184">
    <property type="entry name" value="MAJOR FACILITATOR SUPERFAMILY TRANSPORTER 16, ISOFORM B"/>
    <property type="match status" value="1"/>
</dbReference>
<evidence type="ECO:0000256" key="1">
    <source>
        <dbReference type="ARBA" id="ARBA00004651"/>
    </source>
</evidence>
<feature type="transmembrane region" description="Helical" evidence="6">
    <location>
        <begin position="259"/>
        <end position="276"/>
    </location>
</feature>
<feature type="transmembrane region" description="Helical" evidence="6">
    <location>
        <begin position="103"/>
        <end position="124"/>
    </location>
</feature>
<feature type="transmembrane region" description="Helical" evidence="6">
    <location>
        <begin position="145"/>
        <end position="162"/>
    </location>
</feature>
<keyword evidence="2" id="KW-0813">Transport</keyword>
<evidence type="ECO:0000256" key="6">
    <source>
        <dbReference type="SAM" id="Phobius"/>
    </source>
</evidence>
<dbReference type="SUPFAM" id="SSF103473">
    <property type="entry name" value="MFS general substrate transporter"/>
    <property type="match status" value="1"/>
</dbReference>
<dbReference type="PROSITE" id="PS50850">
    <property type="entry name" value="MFS"/>
    <property type="match status" value="1"/>
</dbReference>
<feature type="transmembrane region" description="Helical" evidence="6">
    <location>
        <begin position="283"/>
        <end position="303"/>
    </location>
</feature>
<keyword evidence="4 6" id="KW-1133">Transmembrane helix</keyword>
<organism evidence="8 9">
    <name type="scientific">Lactonifactor longoviformis DSM 17459</name>
    <dbReference type="NCBI Taxonomy" id="1122155"/>
    <lineage>
        <taxon>Bacteria</taxon>
        <taxon>Bacillati</taxon>
        <taxon>Bacillota</taxon>
        <taxon>Clostridia</taxon>
        <taxon>Eubacteriales</taxon>
        <taxon>Clostridiaceae</taxon>
        <taxon>Lactonifactor</taxon>
    </lineage>
</organism>
<feature type="transmembrane region" description="Helical" evidence="6">
    <location>
        <begin position="76"/>
        <end position="97"/>
    </location>
</feature>
<evidence type="ECO:0000259" key="7">
    <source>
        <dbReference type="PROSITE" id="PS50850"/>
    </source>
</evidence>
<dbReference type="OrthoDB" id="9773404at2"/>